<keyword evidence="11" id="KW-0539">Nucleus</keyword>
<dbReference type="GO" id="GO:0032259">
    <property type="term" value="P:methylation"/>
    <property type="evidence" value="ECO:0007669"/>
    <property type="project" value="UniProtKB-KW"/>
</dbReference>
<dbReference type="VEuPathDB" id="VectorBase:ADAC006491"/>
<feature type="compositionally biased region" description="Basic residues" evidence="13">
    <location>
        <begin position="355"/>
        <end position="372"/>
    </location>
</feature>
<reference evidence="15" key="2">
    <citation type="submission" date="2010-05" db="EMBL/GenBank/DDBJ databases">
        <authorList>
            <person name="Almeida L.G."/>
            <person name="Nicolas M.F."/>
            <person name="Souza R.C."/>
            <person name="Vasconcelos A.T.R."/>
        </authorList>
    </citation>
    <scope>NUCLEOTIDE SEQUENCE</scope>
</reference>
<dbReference type="InterPro" id="IPR051760">
    <property type="entry name" value="KMT5A"/>
</dbReference>
<keyword evidence="7" id="KW-0949">S-adenosyl-L-methionine</keyword>
<feature type="region of interest" description="Disordered" evidence="13">
    <location>
        <begin position="264"/>
        <end position="327"/>
    </location>
</feature>
<dbReference type="InterPro" id="IPR046341">
    <property type="entry name" value="SET_dom_sf"/>
</dbReference>
<evidence type="ECO:0000313" key="15">
    <source>
        <dbReference type="EMBL" id="ETN61836.1"/>
    </source>
</evidence>
<dbReference type="STRING" id="43151.W5JCM7"/>
<sequence length="608" mass="66113">MIKGRRPRNANGTKSSITASAKSVTDDAASPKRKDFKFDLHGTDATVSVALKNDSMVLRGGRLKTVDISRYLQPTARCKNAPTIQTVAAPRNTDRFIDITDENTCDSFDAPQVADDDDVCITGITTRSDHEMKPDGSRSIPSHRNNHNNNNIFLQEPVLSLNFDKTPTSPNRPRLFIHSPSFIANAELNSNRFSSSPQPKSDSLWNGIAPMAGCHTNGSGLGLLGTSANNAREHPHALDLSKPTQVTQIDSTTVSTVNACLHQEDSNSCDSGDSGDSGVVILSGNEGQSGSSSSPVMPDSRLSAPGNHTTPAAERRKKPSTPHRILCPSPVKNAIVCLPTSTGGALGSSPLGNIHKSRRGTNKSRKRLNAKHAPHENAPDAKPLGNSGDDSSSPSTNETNTLMTHDNATQSTAPARQLIVLPPPSAKGSVAGGNKKITEFYPVRRSVRKTKKEVQVERDRDIELAIREGREEGLQIEHFEGKGRGIVTTRTFSKGEFVVEYIGDLITVAEAKQREQKYAEDDNTGCYMYYFKHKNIQHCIDATAESGKLGRLVNHSRNGNLVTKTVLLNNRPHLVLIAKDDIEKGVEITYDYGDRSKEALQYYPWLAL</sequence>
<reference evidence="15" key="3">
    <citation type="journal article" date="2013" name="Nucleic Acids Res.">
        <title>The genome of Anopheles darlingi, the main neotropical malaria vector.</title>
        <authorList>
            <person name="Marinotti O."/>
            <person name="Cerqueira G.C."/>
            <person name="de Almeida L.G."/>
            <person name="Ferro M.I."/>
            <person name="Loreto E.L."/>
            <person name="Zaha A."/>
            <person name="Teixeira S.M."/>
            <person name="Wespiser A.R."/>
            <person name="Almeida E Silva A."/>
            <person name="Schlindwein A.D."/>
            <person name="Pacheco A.C."/>
            <person name="Silva A.L."/>
            <person name="Graveley B.R."/>
            <person name="Walenz B.P."/>
            <person name="Lima Bde A."/>
            <person name="Ribeiro C.A."/>
            <person name="Nunes-Silva C.G."/>
            <person name="de Carvalho C.R."/>
            <person name="Soares C.M."/>
            <person name="de Menezes C.B."/>
            <person name="Matiolli C."/>
            <person name="Caffrey D."/>
            <person name="Araujo D.A."/>
            <person name="de Oliveira D.M."/>
            <person name="Golenbock D."/>
            <person name="Grisard E.C."/>
            <person name="Fantinatti-Garboggini F."/>
            <person name="de Carvalho F.M."/>
            <person name="Barcellos F.G."/>
            <person name="Prosdocimi F."/>
            <person name="May G."/>
            <person name="Azevedo Junior G.M."/>
            <person name="Guimaraes G.M."/>
            <person name="Goldman G.H."/>
            <person name="Padilha I.Q."/>
            <person name="Batista Jda S."/>
            <person name="Ferro J.A."/>
            <person name="Ribeiro J.M."/>
            <person name="Fietto J.L."/>
            <person name="Dabbas K.M."/>
            <person name="Cerdeira L."/>
            <person name="Agnez-Lima L.F."/>
            <person name="Brocchi M."/>
            <person name="de Carvalho M.O."/>
            <person name="Teixeira Mde M."/>
            <person name="Diniz Maia Mde M."/>
            <person name="Goldman M.H."/>
            <person name="Cruz Schneider M.P."/>
            <person name="Felipe M.S."/>
            <person name="Hungria M."/>
            <person name="Nicolas M.F."/>
            <person name="Pereira M."/>
            <person name="Montes M.A."/>
            <person name="Cantao M.E."/>
            <person name="Vincentz M."/>
            <person name="Rafael M.S."/>
            <person name="Silverman N."/>
            <person name="Stoco P.H."/>
            <person name="Souza R.C."/>
            <person name="Vicentini R."/>
            <person name="Gazzinelli R.T."/>
            <person name="Neves Rde O."/>
            <person name="Silva R."/>
            <person name="Astolfi-Filho S."/>
            <person name="Maciel T.E."/>
            <person name="Urmenyi T.P."/>
            <person name="Tadei W.P."/>
            <person name="Camargo E.P."/>
            <person name="de Vasconcelos A.T."/>
        </authorList>
    </citation>
    <scope>NUCLEOTIDE SEQUENCE</scope>
</reference>
<dbReference type="PROSITE" id="PS51571">
    <property type="entry name" value="SAM_MT43_PR_SET"/>
    <property type="match status" value="1"/>
</dbReference>
<name>W5JCM7_ANODA</name>
<evidence type="ECO:0000256" key="12">
    <source>
        <dbReference type="ARBA" id="ARBA00047784"/>
    </source>
</evidence>
<evidence type="ECO:0000313" key="16">
    <source>
        <dbReference type="EnsemblMetazoa" id="ADAC006491-PA"/>
    </source>
</evidence>
<dbReference type="EMBL" id="ADMH02001606">
    <property type="protein sequence ID" value="ETN61836.1"/>
    <property type="molecule type" value="Genomic_DNA"/>
</dbReference>
<dbReference type="Pfam" id="PF00856">
    <property type="entry name" value="SET"/>
    <property type="match status" value="1"/>
</dbReference>
<reference evidence="16" key="4">
    <citation type="submission" date="2015-06" db="UniProtKB">
        <authorList>
            <consortium name="EnsemblMetazoa"/>
        </authorList>
    </citation>
    <scope>IDENTIFICATION</scope>
</reference>
<evidence type="ECO:0000256" key="7">
    <source>
        <dbReference type="ARBA" id="ARBA00022691"/>
    </source>
</evidence>
<evidence type="ECO:0000259" key="14">
    <source>
        <dbReference type="PROSITE" id="PS50280"/>
    </source>
</evidence>
<evidence type="ECO:0000256" key="9">
    <source>
        <dbReference type="ARBA" id="ARBA00023015"/>
    </source>
</evidence>
<comment type="subcellular location">
    <subcellularLocation>
        <location evidence="2">Chromosome</location>
    </subcellularLocation>
    <subcellularLocation>
        <location evidence="1">Nucleus</location>
    </subcellularLocation>
</comment>
<evidence type="ECO:0000313" key="17">
    <source>
        <dbReference type="Proteomes" id="UP000000673"/>
    </source>
</evidence>
<feature type="region of interest" description="Disordered" evidence="13">
    <location>
        <begin position="1"/>
        <end position="28"/>
    </location>
</feature>
<dbReference type="InterPro" id="IPR016858">
    <property type="entry name" value="KMT5A-like"/>
</dbReference>
<dbReference type="GO" id="GO:0140944">
    <property type="term" value="F:histone H4K20 monomethyltransferase activity"/>
    <property type="evidence" value="ECO:0007669"/>
    <property type="project" value="UniProtKB-EC"/>
</dbReference>
<dbReference type="GO" id="GO:0006357">
    <property type="term" value="P:regulation of transcription by RNA polymerase II"/>
    <property type="evidence" value="ECO:0007669"/>
    <property type="project" value="TreeGrafter"/>
</dbReference>
<gene>
    <name evidence="15" type="ORF">AND_006491</name>
</gene>
<feature type="compositionally biased region" description="Basic and acidic residues" evidence="13">
    <location>
        <begin position="127"/>
        <end position="136"/>
    </location>
</feature>
<dbReference type="GO" id="GO:0043516">
    <property type="term" value="P:regulation of DNA damage response, signal transduction by p53 class mediator"/>
    <property type="evidence" value="ECO:0007669"/>
    <property type="project" value="TreeGrafter"/>
</dbReference>
<reference evidence="15 17" key="1">
    <citation type="journal article" date="2010" name="BMC Genomics">
        <title>Combination of measures distinguishes pre-miRNAs from other stem-loops in the genome of the newly sequenced Anopheles darlingi.</title>
        <authorList>
            <person name="Mendes N.D."/>
            <person name="Freitas A.T."/>
            <person name="Vasconcelos A.T."/>
            <person name="Sagot M.F."/>
        </authorList>
    </citation>
    <scope>NUCLEOTIDE SEQUENCE</scope>
</reference>
<evidence type="ECO:0000256" key="1">
    <source>
        <dbReference type="ARBA" id="ARBA00004123"/>
    </source>
</evidence>
<dbReference type="EC" id="2.1.1.361" evidence="3"/>
<keyword evidence="6" id="KW-0808">Transferase</keyword>
<evidence type="ECO:0000256" key="4">
    <source>
        <dbReference type="ARBA" id="ARBA00022454"/>
    </source>
</evidence>
<evidence type="ECO:0000256" key="8">
    <source>
        <dbReference type="ARBA" id="ARBA00022853"/>
    </source>
</evidence>
<evidence type="ECO:0000256" key="6">
    <source>
        <dbReference type="ARBA" id="ARBA00022679"/>
    </source>
</evidence>
<dbReference type="PANTHER" id="PTHR46167:SF1">
    <property type="entry name" value="N-LYSINE METHYLTRANSFERASE KMT5A"/>
    <property type="match status" value="1"/>
</dbReference>
<dbReference type="InterPro" id="IPR047266">
    <property type="entry name" value="KMT5A-like_SET"/>
</dbReference>
<dbReference type="PANTHER" id="PTHR46167">
    <property type="entry name" value="N-LYSINE METHYLTRANSFERASE KMT5A"/>
    <property type="match status" value="1"/>
</dbReference>
<proteinExistence type="predicted"/>
<feature type="domain" description="SET" evidence="14">
    <location>
        <begin position="472"/>
        <end position="593"/>
    </location>
</feature>
<dbReference type="Proteomes" id="UP000000673">
    <property type="component" value="Unassembled WGS sequence"/>
</dbReference>
<keyword evidence="8" id="KW-0156">Chromatin regulator</keyword>
<dbReference type="InterPro" id="IPR001214">
    <property type="entry name" value="SET_dom"/>
</dbReference>
<feature type="compositionally biased region" description="Low complexity" evidence="13">
    <location>
        <begin position="266"/>
        <end position="303"/>
    </location>
</feature>
<keyword evidence="17" id="KW-1185">Reference proteome</keyword>
<dbReference type="SMART" id="SM00317">
    <property type="entry name" value="SET"/>
    <property type="match status" value="1"/>
</dbReference>
<dbReference type="CDD" id="cd10528">
    <property type="entry name" value="SET_SETD8"/>
    <property type="match status" value="1"/>
</dbReference>
<dbReference type="VEuPathDB" id="VectorBase:ADAR2_002725"/>
<dbReference type="HOGENOM" id="CLU_025411_0_0_1"/>
<comment type="catalytic activity">
    <reaction evidence="12">
        <text>L-lysyl(20)-[histone H4] + S-adenosyl-L-methionine = N(6)-methyl-L-lysyl(20)-[histone H4] + S-adenosyl-L-homocysteine + H(+)</text>
        <dbReference type="Rhea" id="RHEA:60344"/>
        <dbReference type="Rhea" id="RHEA-COMP:15554"/>
        <dbReference type="Rhea" id="RHEA-COMP:15555"/>
        <dbReference type="ChEBI" id="CHEBI:15378"/>
        <dbReference type="ChEBI" id="CHEBI:29969"/>
        <dbReference type="ChEBI" id="CHEBI:57856"/>
        <dbReference type="ChEBI" id="CHEBI:59789"/>
        <dbReference type="ChEBI" id="CHEBI:61929"/>
        <dbReference type="EC" id="2.1.1.361"/>
    </reaction>
</comment>
<accession>W5JCM7</accession>
<keyword evidence="10" id="KW-0804">Transcription</keyword>
<keyword evidence="5" id="KW-0489">Methyltransferase</keyword>
<keyword evidence="9" id="KW-0805">Transcription regulation</keyword>
<evidence type="ECO:0000256" key="11">
    <source>
        <dbReference type="ARBA" id="ARBA00023242"/>
    </source>
</evidence>
<evidence type="ECO:0000256" key="5">
    <source>
        <dbReference type="ARBA" id="ARBA00022603"/>
    </source>
</evidence>
<evidence type="ECO:0000256" key="13">
    <source>
        <dbReference type="SAM" id="MobiDB-lite"/>
    </source>
</evidence>
<keyword evidence="4" id="KW-0158">Chromosome</keyword>
<dbReference type="SUPFAM" id="SSF82199">
    <property type="entry name" value="SET domain"/>
    <property type="match status" value="1"/>
</dbReference>
<dbReference type="GO" id="GO:0005634">
    <property type="term" value="C:nucleus"/>
    <property type="evidence" value="ECO:0007669"/>
    <property type="project" value="UniProtKB-SubCell"/>
</dbReference>
<dbReference type="PROSITE" id="PS50280">
    <property type="entry name" value="SET"/>
    <property type="match status" value="1"/>
</dbReference>
<protein>
    <recommendedName>
        <fullName evidence="3">[histone H4]-lysine(20) N-methyltransferase</fullName>
        <ecNumber evidence="3">2.1.1.361</ecNumber>
    </recommendedName>
</protein>
<dbReference type="EnsemblMetazoa" id="ADAC006491-RA">
    <property type="protein sequence ID" value="ADAC006491-PA"/>
    <property type="gene ID" value="ADAC006491"/>
</dbReference>
<evidence type="ECO:0000256" key="3">
    <source>
        <dbReference type="ARBA" id="ARBA00012187"/>
    </source>
</evidence>
<organism evidence="15">
    <name type="scientific">Anopheles darlingi</name>
    <name type="common">Mosquito</name>
    <dbReference type="NCBI Taxonomy" id="43151"/>
    <lineage>
        <taxon>Eukaryota</taxon>
        <taxon>Metazoa</taxon>
        <taxon>Ecdysozoa</taxon>
        <taxon>Arthropoda</taxon>
        <taxon>Hexapoda</taxon>
        <taxon>Insecta</taxon>
        <taxon>Pterygota</taxon>
        <taxon>Neoptera</taxon>
        <taxon>Endopterygota</taxon>
        <taxon>Diptera</taxon>
        <taxon>Nematocera</taxon>
        <taxon>Culicoidea</taxon>
        <taxon>Culicidae</taxon>
        <taxon>Anophelinae</taxon>
        <taxon>Anopheles</taxon>
    </lineage>
</organism>
<feature type="compositionally biased region" description="Polar residues" evidence="13">
    <location>
        <begin position="388"/>
        <end position="402"/>
    </location>
</feature>
<feature type="compositionally biased region" description="Polar residues" evidence="13">
    <location>
        <begin position="10"/>
        <end position="23"/>
    </location>
</feature>
<evidence type="ECO:0000256" key="2">
    <source>
        <dbReference type="ARBA" id="ARBA00004286"/>
    </source>
</evidence>
<evidence type="ECO:0000256" key="10">
    <source>
        <dbReference type="ARBA" id="ARBA00023163"/>
    </source>
</evidence>
<feature type="region of interest" description="Disordered" evidence="13">
    <location>
        <begin position="342"/>
        <end position="402"/>
    </location>
</feature>
<dbReference type="OMA" id="HKNQQYC"/>
<dbReference type="AlphaFoldDB" id="W5JCM7"/>
<dbReference type="Gene3D" id="2.170.270.10">
    <property type="entry name" value="SET domain"/>
    <property type="match status" value="1"/>
</dbReference>
<dbReference type="FunCoup" id="W5JCM7">
    <property type="interactions" value="251"/>
</dbReference>
<feature type="region of interest" description="Disordered" evidence="13">
    <location>
        <begin position="127"/>
        <end position="146"/>
    </location>
</feature>
<dbReference type="GO" id="GO:0005700">
    <property type="term" value="C:polytene chromosome"/>
    <property type="evidence" value="ECO:0007669"/>
    <property type="project" value="TreeGrafter"/>
</dbReference>
<dbReference type="eggNOG" id="KOG1085">
    <property type="taxonomic scope" value="Eukaryota"/>
</dbReference>